<proteinExistence type="predicted"/>
<name>A0A2C9W3H2_MANES</name>
<evidence type="ECO:0000259" key="1">
    <source>
        <dbReference type="Pfam" id="PF18036"/>
    </source>
</evidence>
<dbReference type="InterPro" id="IPR039690">
    <property type="entry name" value="SNRNP25"/>
</dbReference>
<sequence length="263" mass="30279">MSLLDMRIDVDGYLGPRRSNSLAFSPLMIIDGRSRNSNFSYAMLPEEPIKLTVLKLDGSCFDIEVMKSASIAELRQAVEAFFNDMPQKGTGKISWPHVWSHFCLTYEGQKLVTGTDYIKHYGIKDGDQLHFIRHISNSYTFKKKGSKKQTPGLEQHKINCSSLSRLNIREDKEQDDKEESSHSIENRELGNFDATYQISEKHKESKWAGLLQRLFSCSRLQRKERSLKGSPSRPACRLSSGFRKIIKFCGDSNHPQRIEWREK</sequence>
<dbReference type="Gene3D" id="3.10.20.90">
    <property type="entry name" value="Phosphatidylinositol 3-kinase Catalytic Subunit, Chain A, domain 1"/>
    <property type="match status" value="1"/>
</dbReference>
<evidence type="ECO:0000313" key="2">
    <source>
        <dbReference type="EMBL" id="OAY53662.1"/>
    </source>
</evidence>
<accession>A0A2C9W3H2</accession>
<dbReference type="Proteomes" id="UP000091857">
    <property type="component" value="Chromosome 3"/>
</dbReference>
<dbReference type="PANTHER" id="PTHR14942:SF2">
    <property type="entry name" value="UBIQUITIN-LIKE SUPERFAMILY PROTEIN"/>
    <property type="match status" value="1"/>
</dbReference>
<reference evidence="3" key="1">
    <citation type="journal article" date="2016" name="Nat. Biotechnol.">
        <title>Sequencing wild and cultivated cassava and related species reveals extensive interspecific hybridization and genetic diversity.</title>
        <authorList>
            <person name="Bredeson J.V."/>
            <person name="Lyons J.B."/>
            <person name="Prochnik S.E."/>
            <person name="Wu G.A."/>
            <person name="Ha C.M."/>
            <person name="Edsinger-Gonzales E."/>
            <person name="Grimwood J."/>
            <person name="Schmutz J."/>
            <person name="Rabbi I.Y."/>
            <person name="Egesi C."/>
            <person name="Nauluvula P."/>
            <person name="Lebot V."/>
            <person name="Ndunguru J."/>
            <person name="Mkamilo G."/>
            <person name="Bart R.S."/>
            <person name="Setter T.L."/>
            <person name="Gleadow R.M."/>
            <person name="Kulakow P."/>
            <person name="Ferguson M.E."/>
            <person name="Rounsley S."/>
            <person name="Rokhsar D.S."/>
        </authorList>
    </citation>
    <scope>NUCLEOTIDE SEQUENCE [LARGE SCALE GENOMIC DNA]</scope>
    <source>
        <strain evidence="3">cv. AM560-2</strain>
    </source>
</reference>
<dbReference type="GO" id="GO:0000398">
    <property type="term" value="P:mRNA splicing, via spliceosome"/>
    <property type="evidence" value="ECO:0007669"/>
    <property type="project" value="InterPro"/>
</dbReference>
<dbReference type="AlphaFoldDB" id="A0A2C9W3H2"/>
<dbReference type="OrthoDB" id="72819at2759"/>
<keyword evidence="3" id="KW-1185">Reference proteome</keyword>
<protein>
    <recommendedName>
        <fullName evidence="1">SNRNP25 ubiquitin-like domain-containing protein</fullName>
    </recommendedName>
</protein>
<dbReference type="Pfam" id="PF18036">
    <property type="entry name" value="Ubiquitin_4"/>
    <property type="match status" value="1"/>
</dbReference>
<comment type="caution">
    <text evidence="2">The sequence shown here is derived from an EMBL/GenBank/DDBJ whole genome shotgun (WGS) entry which is preliminary data.</text>
</comment>
<dbReference type="STRING" id="3983.A0A2C9W3H2"/>
<dbReference type="CDD" id="cd17058">
    <property type="entry name" value="Ubl_SNRNP25"/>
    <property type="match status" value="1"/>
</dbReference>
<dbReference type="InterPro" id="IPR040610">
    <property type="entry name" value="SNRNP25_ubiquitin"/>
</dbReference>
<dbReference type="InterPro" id="IPR029071">
    <property type="entry name" value="Ubiquitin-like_domsf"/>
</dbReference>
<dbReference type="Gramene" id="Manes.03G014000.1.v8.1">
    <property type="protein sequence ID" value="Manes.03G014000.1.v8.1.CDS"/>
    <property type="gene ID" value="Manes.03G014000.v8.1"/>
</dbReference>
<feature type="domain" description="SNRNP25 ubiquitin-like" evidence="1">
    <location>
        <begin position="49"/>
        <end position="135"/>
    </location>
</feature>
<dbReference type="SUPFAM" id="SSF54236">
    <property type="entry name" value="Ubiquitin-like"/>
    <property type="match status" value="1"/>
</dbReference>
<dbReference type="PANTHER" id="PTHR14942">
    <property type="entry name" value="U11/U12 SMALL NUCLEAR RIBONUCLEOPROTEIN 25 KDA PROTEIN"/>
    <property type="match status" value="1"/>
</dbReference>
<evidence type="ECO:0000313" key="3">
    <source>
        <dbReference type="Proteomes" id="UP000091857"/>
    </source>
</evidence>
<gene>
    <name evidence="2" type="ORF">MANES_03G014000v8</name>
</gene>
<dbReference type="EMBL" id="CM004389">
    <property type="protein sequence ID" value="OAY53662.1"/>
    <property type="molecule type" value="Genomic_DNA"/>
</dbReference>
<organism evidence="2 3">
    <name type="scientific">Manihot esculenta</name>
    <name type="common">Cassava</name>
    <name type="synonym">Jatropha manihot</name>
    <dbReference type="NCBI Taxonomy" id="3983"/>
    <lineage>
        <taxon>Eukaryota</taxon>
        <taxon>Viridiplantae</taxon>
        <taxon>Streptophyta</taxon>
        <taxon>Embryophyta</taxon>
        <taxon>Tracheophyta</taxon>
        <taxon>Spermatophyta</taxon>
        <taxon>Magnoliopsida</taxon>
        <taxon>eudicotyledons</taxon>
        <taxon>Gunneridae</taxon>
        <taxon>Pentapetalae</taxon>
        <taxon>rosids</taxon>
        <taxon>fabids</taxon>
        <taxon>Malpighiales</taxon>
        <taxon>Euphorbiaceae</taxon>
        <taxon>Crotonoideae</taxon>
        <taxon>Manihoteae</taxon>
        <taxon>Manihot</taxon>
    </lineage>
</organism>